<feature type="region of interest" description="Disordered" evidence="1">
    <location>
        <begin position="72"/>
        <end position="109"/>
    </location>
</feature>
<sequence length="109" mass="12420">MKEEMIMDLANDFNKKCTMEERLEDPDVIYAKGITTSQTNVISTIETEHMKTEETGTTTGMKHIDIEKVDTTMKESSDMTRNNNNSVITTTTDTTPTPTEENKYTQEED</sequence>
<name>A0A015KE79_RHIIW</name>
<evidence type="ECO:0000313" key="3">
    <source>
        <dbReference type="Proteomes" id="UP000022910"/>
    </source>
</evidence>
<comment type="caution">
    <text evidence="2">The sequence shown here is derived from an EMBL/GenBank/DDBJ whole genome shotgun (WGS) entry which is preliminary data.</text>
</comment>
<evidence type="ECO:0000256" key="1">
    <source>
        <dbReference type="SAM" id="MobiDB-lite"/>
    </source>
</evidence>
<dbReference type="Proteomes" id="UP000022910">
    <property type="component" value="Unassembled WGS sequence"/>
</dbReference>
<evidence type="ECO:0000313" key="2">
    <source>
        <dbReference type="EMBL" id="EXX65749.1"/>
    </source>
</evidence>
<dbReference type="AlphaFoldDB" id="A0A015KE79"/>
<accession>A0A015KE79</accession>
<feature type="compositionally biased region" description="Basic and acidic residues" evidence="1">
    <location>
        <begin position="100"/>
        <end position="109"/>
    </location>
</feature>
<reference evidence="2 3" key="1">
    <citation type="submission" date="2014-02" db="EMBL/GenBank/DDBJ databases">
        <title>Single nucleus genome sequencing reveals high similarity among nuclei of an endomycorrhizal fungus.</title>
        <authorList>
            <person name="Lin K."/>
            <person name="Geurts R."/>
            <person name="Zhang Z."/>
            <person name="Limpens E."/>
            <person name="Saunders D.G."/>
            <person name="Mu D."/>
            <person name="Pang E."/>
            <person name="Cao H."/>
            <person name="Cha H."/>
            <person name="Lin T."/>
            <person name="Zhou Q."/>
            <person name="Shang Y."/>
            <person name="Li Y."/>
            <person name="Ivanov S."/>
            <person name="Sharma T."/>
            <person name="Velzen R.V."/>
            <person name="Ruijter N.D."/>
            <person name="Aanen D.K."/>
            <person name="Win J."/>
            <person name="Kamoun S."/>
            <person name="Bisseling T."/>
            <person name="Huang S."/>
        </authorList>
    </citation>
    <scope>NUCLEOTIDE SEQUENCE [LARGE SCALE GENOMIC DNA]</scope>
    <source>
        <strain evidence="3">DAOM197198w</strain>
    </source>
</reference>
<dbReference type="EMBL" id="JEMT01020630">
    <property type="protein sequence ID" value="EXX65749.1"/>
    <property type="molecule type" value="Genomic_DNA"/>
</dbReference>
<keyword evidence="3" id="KW-1185">Reference proteome</keyword>
<proteinExistence type="predicted"/>
<feature type="compositionally biased region" description="Polar residues" evidence="1">
    <location>
        <begin position="79"/>
        <end position="88"/>
    </location>
</feature>
<gene>
    <name evidence="2" type="ORF">RirG_130280</name>
</gene>
<feature type="compositionally biased region" description="Low complexity" evidence="1">
    <location>
        <begin position="89"/>
        <end position="99"/>
    </location>
</feature>
<organism evidence="2 3">
    <name type="scientific">Rhizophagus irregularis (strain DAOM 197198w)</name>
    <name type="common">Glomus intraradices</name>
    <dbReference type="NCBI Taxonomy" id="1432141"/>
    <lineage>
        <taxon>Eukaryota</taxon>
        <taxon>Fungi</taxon>
        <taxon>Fungi incertae sedis</taxon>
        <taxon>Mucoromycota</taxon>
        <taxon>Glomeromycotina</taxon>
        <taxon>Glomeromycetes</taxon>
        <taxon>Glomerales</taxon>
        <taxon>Glomeraceae</taxon>
        <taxon>Rhizophagus</taxon>
    </lineage>
</organism>
<dbReference type="OrthoDB" id="10476807at2759"/>
<protein>
    <submittedName>
        <fullName evidence="2">Uncharacterized protein</fullName>
    </submittedName>
</protein>
<dbReference type="HOGENOM" id="CLU_2185379_0_0_1"/>